<dbReference type="InterPro" id="IPR006224">
    <property type="entry name" value="PsdUridine_synth_RluA-like_CS"/>
</dbReference>
<comment type="catalytic activity">
    <reaction evidence="1">
        <text>a uridine in RNA = a pseudouridine in RNA</text>
        <dbReference type="Rhea" id="RHEA:48348"/>
        <dbReference type="Rhea" id="RHEA-COMP:12068"/>
        <dbReference type="Rhea" id="RHEA-COMP:12069"/>
        <dbReference type="ChEBI" id="CHEBI:65314"/>
        <dbReference type="ChEBI" id="CHEBI:65315"/>
    </reaction>
</comment>
<feature type="domain" description="Pseudouridine synthase RsuA/RluA-like" evidence="2">
    <location>
        <begin position="154"/>
        <end position="238"/>
    </location>
</feature>
<protein>
    <recommendedName>
        <fullName evidence="2">Pseudouridine synthase RsuA/RluA-like domain-containing protein</fullName>
    </recommendedName>
</protein>
<dbReference type="Gene3D" id="3.30.2350.10">
    <property type="entry name" value="Pseudouridine synthase"/>
    <property type="match status" value="1"/>
</dbReference>
<dbReference type="AlphaFoldDB" id="A0AAE0L1J0"/>
<evidence type="ECO:0000313" key="4">
    <source>
        <dbReference type="Proteomes" id="UP001190700"/>
    </source>
</evidence>
<dbReference type="Pfam" id="PF00849">
    <property type="entry name" value="PseudoU_synth_2"/>
    <property type="match status" value="2"/>
</dbReference>
<evidence type="ECO:0000259" key="2">
    <source>
        <dbReference type="Pfam" id="PF00849"/>
    </source>
</evidence>
<keyword evidence="4" id="KW-1185">Reference proteome</keyword>
<dbReference type="PROSITE" id="PS01129">
    <property type="entry name" value="PSI_RLU"/>
    <property type="match status" value="1"/>
</dbReference>
<organism evidence="3 4">
    <name type="scientific">Cymbomonas tetramitiformis</name>
    <dbReference type="NCBI Taxonomy" id="36881"/>
    <lineage>
        <taxon>Eukaryota</taxon>
        <taxon>Viridiplantae</taxon>
        <taxon>Chlorophyta</taxon>
        <taxon>Pyramimonadophyceae</taxon>
        <taxon>Pyramimonadales</taxon>
        <taxon>Pyramimonadaceae</taxon>
        <taxon>Cymbomonas</taxon>
    </lineage>
</organism>
<dbReference type="InterPro" id="IPR020103">
    <property type="entry name" value="PsdUridine_synth_cat_dom_sf"/>
</dbReference>
<gene>
    <name evidence="3" type="ORF">CYMTET_22815</name>
</gene>
<dbReference type="GO" id="GO:0009982">
    <property type="term" value="F:pseudouridine synthase activity"/>
    <property type="evidence" value="ECO:0007669"/>
    <property type="project" value="InterPro"/>
</dbReference>
<dbReference type="PANTHER" id="PTHR21600:SF40">
    <property type="entry name" value="PSEUDOURIDYLATE SYNTHASE RPUSD2"/>
    <property type="match status" value="1"/>
</dbReference>
<dbReference type="SUPFAM" id="SSF55120">
    <property type="entry name" value="Pseudouridine synthase"/>
    <property type="match status" value="1"/>
</dbReference>
<dbReference type="Proteomes" id="UP001190700">
    <property type="component" value="Unassembled WGS sequence"/>
</dbReference>
<proteinExistence type="predicted"/>
<reference evidence="3 4" key="1">
    <citation type="journal article" date="2015" name="Genome Biol. Evol.">
        <title>Comparative Genomics of a Bacterivorous Green Alga Reveals Evolutionary Causalities and Consequences of Phago-Mixotrophic Mode of Nutrition.</title>
        <authorList>
            <person name="Burns J.A."/>
            <person name="Paasch A."/>
            <person name="Narechania A."/>
            <person name="Kim E."/>
        </authorList>
    </citation>
    <scope>NUCLEOTIDE SEQUENCE [LARGE SCALE GENOMIC DNA]</scope>
    <source>
        <strain evidence="3 4">PLY_AMNH</strain>
    </source>
</reference>
<dbReference type="PANTHER" id="PTHR21600">
    <property type="entry name" value="MITOCHONDRIAL RNA PSEUDOURIDINE SYNTHASE"/>
    <property type="match status" value="1"/>
</dbReference>
<dbReference type="InterPro" id="IPR050188">
    <property type="entry name" value="RluA_PseudoU_synthase"/>
</dbReference>
<comment type="caution">
    <text evidence="3">The sequence shown here is derived from an EMBL/GenBank/DDBJ whole genome shotgun (WGS) entry which is preliminary data.</text>
</comment>
<dbReference type="GO" id="GO:0000455">
    <property type="term" value="P:enzyme-directed rRNA pseudouridine synthesis"/>
    <property type="evidence" value="ECO:0007669"/>
    <property type="project" value="TreeGrafter"/>
</dbReference>
<dbReference type="InterPro" id="IPR006145">
    <property type="entry name" value="PsdUridine_synth_RsuA/RluA"/>
</dbReference>
<dbReference type="GO" id="GO:0003723">
    <property type="term" value="F:RNA binding"/>
    <property type="evidence" value="ECO:0007669"/>
    <property type="project" value="InterPro"/>
</dbReference>
<accession>A0AAE0L1J0</accession>
<evidence type="ECO:0000256" key="1">
    <source>
        <dbReference type="ARBA" id="ARBA00000073"/>
    </source>
</evidence>
<evidence type="ECO:0000313" key="3">
    <source>
        <dbReference type="EMBL" id="KAK3268696.1"/>
    </source>
</evidence>
<sequence length="352" mass="38144">MSSGFLLPSLPLPAIWPPRIRFSVAARHLAFLAFASLPLPAIWPPPIHFCRCPPASGPPRNRFSAAARYLAPLAFQSGGSDFGVEGDQGVGLYFVHRLDRATSGLLLAARTSASANCLTQQLQGGTAGPSSPSGAAMEVDAASGGAAVQSVPCKRYAARVCGDFRRAGAAEQSEPAVICQEPIRTVDAKEGRRDCHPSGKPACTHFRFVCYIPEDDTSVVECRPTTGRTHQIRLHLQAIGFPIPNDPMYGPPGAKEVPGTPTESVAVQLQQGWEAAQYEELRQQAARSGVSAELEQLRSADMGAQKGLDVLFNQQQLRCNGIWLHAFRYTGRDWEFRVPLPSWAIPECEEWK</sequence>
<name>A0AAE0L1J0_9CHLO</name>
<feature type="domain" description="Pseudouridine synthase RsuA/RluA-like" evidence="2">
    <location>
        <begin position="88"/>
        <end position="123"/>
    </location>
</feature>
<dbReference type="EMBL" id="LGRX02011650">
    <property type="protein sequence ID" value="KAK3268696.1"/>
    <property type="molecule type" value="Genomic_DNA"/>
</dbReference>